<feature type="signal peptide" evidence="1">
    <location>
        <begin position="1"/>
        <end position="19"/>
    </location>
</feature>
<evidence type="ECO:0000313" key="2">
    <source>
        <dbReference type="Proteomes" id="UP000515160"/>
    </source>
</evidence>
<reference evidence="3" key="1">
    <citation type="submission" date="2025-08" db="UniProtKB">
        <authorList>
            <consortium name="RefSeq"/>
        </authorList>
    </citation>
    <scope>IDENTIFICATION</scope>
    <source>
        <strain evidence="3">15112-1751.03</strain>
        <tissue evidence="3">Whole Adult</tissue>
    </source>
</reference>
<organism evidence="2 3">
    <name type="scientific">Drosophila albomicans</name>
    <name type="common">Fruit fly</name>
    <dbReference type="NCBI Taxonomy" id="7291"/>
    <lineage>
        <taxon>Eukaryota</taxon>
        <taxon>Metazoa</taxon>
        <taxon>Ecdysozoa</taxon>
        <taxon>Arthropoda</taxon>
        <taxon>Hexapoda</taxon>
        <taxon>Insecta</taxon>
        <taxon>Pterygota</taxon>
        <taxon>Neoptera</taxon>
        <taxon>Endopterygota</taxon>
        <taxon>Diptera</taxon>
        <taxon>Brachycera</taxon>
        <taxon>Muscomorpha</taxon>
        <taxon>Ephydroidea</taxon>
        <taxon>Drosophilidae</taxon>
        <taxon>Drosophila</taxon>
    </lineage>
</organism>
<dbReference type="InterPro" id="IPR036728">
    <property type="entry name" value="PBP_GOBP_sf"/>
</dbReference>
<protein>
    <submittedName>
        <fullName evidence="3">Uncharacterized protein LOC117568876</fullName>
    </submittedName>
</protein>
<dbReference type="Pfam" id="PF01395">
    <property type="entry name" value="PBP_GOBP"/>
    <property type="match status" value="1"/>
</dbReference>
<keyword evidence="2" id="KW-1185">Reference proteome</keyword>
<sequence length="111" mass="12461">MQIAFVLSIFLAVLCMCCGDKIFQQCREQFGITEAELDSIPRDQPVESLSLKLKCYAKCTIADILGDDGKLVVERVPNQKGLKCKEQFDSYVINNEEDSCDYAAKILNCLN</sequence>
<accession>A0A6P8X1R6</accession>
<dbReference type="RefSeq" id="XP_034105658.1">
    <property type="nucleotide sequence ID" value="XM_034249767.2"/>
</dbReference>
<dbReference type="CDD" id="cd23992">
    <property type="entry name" value="PBP_GOBP"/>
    <property type="match status" value="1"/>
</dbReference>
<dbReference type="GO" id="GO:0005549">
    <property type="term" value="F:odorant binding"/>
    <property type="evidence" value="ECO:0007669"/>
    <property type="project" value="InterPro"/>
</dbReference>
<evidence type="ECO:0000313" key="3">
    <source>
        <dbReference type="RefSeq" id="XP_034105658.1"/>
    </source>
</evidence>
<name>A0A6P8X1R6_DROAB</name>
<dbReference type="GeneID" id="117568876"/>
<dbReference type="InterPro" id="IPR006170">
    <property type="entry name" value="PBP/GOBP"/>
</dbReference>
<proteinExistence type="predicted"/>
<dbReference type="Proteomes" id="UP000515160">
    <property type="component" value="Chromosome 3"/>
</dbReference>
<evidence type="ECO:0000256" key="1">
    <source>
        <dbReference type="SAM" id="SignalP"/>
    </source>
</evidence>
<feature type="chain" id="PRO_5027634622" evidence="1">
    <location>
        <begin position="20"/>
        <end position="111"/>
    </location>
</feature>
<dbReference type="Gene3D" id="1.10.238.20">
    <property type="entry name" value="Pheromone/general odorant binding protein domain"/>
    <property type="match status" value="1"/>
</dbReference>
<dbReference type="SUPFAM" id="SSF47565">
    <property type="entry name" value="Insect pheromone/odorant-binding proteins"/>
    <property type="match status" value="1"/>
</dbReference>
<gene>
    <name evidence="3" type="primary">LOC117568876</name>
</gene>
<keyword evidence="1" id="KW-0732">Signal</keyword>
<dbReference type="AlphaFoldDB" id="A0A6P8X1R6"/>
<dbReference type="OrthoDB" id="7818833at2759"/>